<dbReference type="Gene3D" id="3.30.40.10">
    <property type="entry name" value="Zinc/RING finger domain, C3HC4 (zinc finger)"/>
    <property type="match status" value="1"/>
</dbReference>
<dbReference type="AlphaFoldDB" id="A0A485LQ84"/>
<dbReference type="InterPro" id="IPR025659">
    <property type="entry name" value="Tubby-like_C"/>
</dbReference>
<evidence type="ECO:0000313" key="3">
    <source>
        <dbReference type="EMBL" id="KAF0683532.1"/>
    </source>
</evidence>
<evidence type="ECO:0000313" key="5">
    <source>
        <dbReference type="Proteomes" id="UP000332933"/>
    </source>
</evidence>
<evidence type="ECO:0000256" key="1">
    <source>
        <dbReference type="PROSITE-ProRule" id="PRU00175"/>
    </source>
</evidence>
<dbReference type="GO" id="GO:0008270">
    <property type="term" value="F:zinc ion binding"/>
    <property type="evidence" value="ECO:0007669"/>
    <property type="project" value="UniProtKB-KW"/>
</dbReference>
<evidence type="ECO:0000313" key="4">
    <source>
        <dbReference type="EMBL" id="VFU01029.1"/>
    </source>
</evidence>
<dbReference type="SUPFAM" id="SSF54518">
    <property type="entry name" value="Tubby C-terminal domain-like"/>
    <property type="match status" value="1"/>
</dbReference>
<dbReference type="InterPro" id="IPR013083">
    <property type="entry name" value="Znf_RING/FYVE/PHD"/>
</dbReference>
<reference evidence="3" key="2">
    <citation type="submission" date="2019-06" db="EMBL/GenBank/DDBJ databases">
        <title>Genomics analysis of Aphanomyces spp. identifies a new class of oomycete effector associated with host adaptation.</title>
        <authorList>
            <person name="Gaulin E."/>
        </authorList>
    </citation>
    <scope>NUCLEOTIDE SEQUENCE</scope>
    <source>
        <strain evidence="3">CBS 578.67</strain>
    </source>
</reference>
<keyword evidence="1" id="KW-0862">Zinc</keyword>
<keyword evidence="5" id="KW-1185">Reference proteome</keyword>
<gene>
    <name evidence="4" type="primary">Aste57867_24389</name>
    <name evidence="3" type="ORF">As57867_024313</name>
    <name evidence="4" type="ORF">ASTE57867_24389</name>
</gene>
<organism evidence="4 5">
    <name type="scientific">Aphanomyces stellatus</name>
    <dbReference type="NCBI Taxonomy" id="120398"/>
    <lineage>
        <taxon>Eukaryota</taxon>
        <taxon>Sar</taxon>
        <taxon>Stramenopiles</taxon>
        <taxon>Oomycota</taxon>
        <taxon>Saprolegniomycetes</taxon>
        <taxon>Saprolegniales</taxon>
        <taxon>Verrucalvaceae</taxon>
        <taxon>Aphanomyces</taxon>
    </lineage>
</organism>
<dbReference type="OrthoDB" id="9049620at2759"/>
<dbReference type="SUPFAM" id="SSF57850">
    <property type="entry name" value="RING/U-box"/>
    <property type="match status" value="1"/>
</dbReference>
<dbReference type="EMBL" id="VJMH01007390">
    <property type="protein sequence ID" value="KAF0683532.1"/>
    <property type="molecule type" value="Genomic_DNA"/>
</dbReference>
<proteinExistence type="predicted"/>
<evidence type="ECO:0000259" key="2">
    <source>
        <dbReference type="PROSITE" id="PS50089"/>
    </source>
</evidence>
<protein>
    <submittedName>
        <fullName evidence="4">Aste57867_24389 protein</fullName>
    </submittedName>
</protein>
<accession>A0A485LQ84</accession>
<keyword evidence="1" id="KW-0863">Zinc-finger</keyword>
<dbReference type="PROSITE" id="PS50089">
    <property type="entry name" value="ZF_RING_2"/>
    <property type="match status" value="1"/>
</dbReference>
<sequence>MLPTRTTSDMWLGDDWIMIEDDESTYAALDDDDFTSDKCFMQSDMQKALDALSNPLEWSAVDWHIEATTTVHTIDVLVSSTIECFLCQHEIHQPTAAPCCGFVYCRDCILQWVAESGSCPCCFDDLTSSQLCNLGVPDEDNIMPAAMSWHLDLVAAARMDLDAMARFLLAPLPPTARAIHCAIGFHDGKFSLMIQDSGVVLATATQYAHADAFVAHSIFPFNMATPIVNSCRNASGSEFTLRTSTGPPTDVAALHIVSGEDSCRHMLATLASLDDDVGFMRHFVNKVDGECNDESFTLISTDKACVEALWFGRAVDGQSWAVSFSYPFSPVQAFGVALGSLLSYFETC</sequence>
<dbReference type="Proteomes" id="UP000332933">
    <property type="component" value="Unassembled WGS sequence"/>
</dbReference>
<keyword evidence="1" id="KW-0479">Metal-binding</keyword>
<dbReference type="EMBL" id="CAADRA010007416">
    <property type="protein sequence ID" value="VFU01029.1"/>
    <property type="molecule type" value="Genomic_DNA"/>
</dbReference>
<feature type="domain" description="RING-type" evidence="2">
    <location>
        <begin position="84"/>
        <end position="122"/>
    </location>
</feature>
<reference evidence="4 5" key="1">
    <citation type="submission" date="2019-03" db="EMBL/GenBank/DDBJ databases">
        <authorList>
            <person name="Gaulin E."/>
            <person name="Dumas B."/>
        </authorList>
    </citation>
    <scope>NUCLEOTIDE SEQUENCE [LARGE SCALE GENOMIC DNA]</scope>
    <source>
        <strain evidence="4">CBS 568.67</strain>
    </source>
</reference>
<dbReference type="InterPro" id="IPR001841">
    <property type="entry name" value="Znf_RING"/>
</dbReference>
<name>A0A485LQ84_9STRA</name>